<reference evidence="2" key="1">
    <citation type="journal article" date="2007" name="PLoS Biol.">
        <title>Rate of evolution in brain-expressed genes in humans and other primates.</title>
        <authorList>
            <person name="Wang H.-Y."/>
            <person name="Chien H.-C."/>
            <person name="Osada N."/>
            <person name="Hashimoto K."/>
            <person name="Sugano S."/>
            <person name="Gojobori T."/>
            <person name="Chou C.-K."/>
            <person name="Tsai S.-F."/>
            <person name="Wu C.-I."/>
            <person name="Shen C.-K.J."/>
        </authorList>
    </citation>
    <scope>NUCLEOTIDE SEQUENCE</scope>
</reference>
<evidence type="ECO:0000256" key="1">
    <source>
        <dbReference type="SAM" id="Phobius"/>
    </source>
</evidence>
<feature type="transmembrane region" description="Helical" evidence="1">
    <location>
        <begin position="36"/>
        <end position="58"/>
    </location>
</feature>
<protein>
    <submittedName>
        <fullName evidence="2">Macaca fascicularis brain cDNA clone: QtrA-15025, similar to human phosphoribosyl pyrophosphate synthetase 2 (PRPS2), mRNA, RefSeq: NM_002765.2</fullName>
    </submittedName>
</protein>
<name>I7GJ80_MACFA</name>
<keyword evidence="1" id="KW-0812">Transmembrane</keyword>
<keyword evidence="1" id="KW-1133">Transmembrane helix</keyword>
<accession>I7GJ80</accession>
<evidence type="ECO:0000313" key="2">
    <source>
        <dbReference type="EMBL" id="BAE91214.1"/>
    </source>
</evidence>
<dbReference type="AlphaFoldDB" id="I7GJ80"/>
<keyword evidence="1" id="KW-0472">Membrane</keyword>
<proteinExistence type="evidence at transcript level"/>
<dbReference type="EMBL" id="AB174152">
    <property type="protein sequence ID" value="BAE91214.1"/>
    <property type="molecule type" value="mRNA"/>
</dbReference>
<organism evidence="2">
    <name type="scientific">Macaca fascicularis</name>
    <name type="common">Crab-eating macaque</name>
    <name type="synonym">Cynomolgus monkey</name>
    <dbReference type="NCBI Taxonomy" id="9541"/>
    <lineage>
        <taxon>Eukaryota</taxon>
        <taxon>Metazoa</taxon>
        <taxon>Chordata</taxon>
        <taxon>Craniata</taxon>
        <taxon>Vertebrata</taxon>
        <taxon>Euteleostomi</taxon>
        <taxon>Mammalia</taxon>
        <taxon>Eutheria</taxon>
        <taxon>Euarchontoglires</taxon>
        <taxon>Primates</taxon>
        <taxon>Haplorrhini</taxon>
        <taxon>Catarrhini</taxon>
        <taxon>Cercopithecidae</taxon>
        <taxon>Cercopithecinae</taxon>
        <taxon>Macaca</taxon>
    </lineage>
</organism>
<sequence length="61" mass="7036">MFSFSLASFPILIKTPQLRGLPKDKKFIIDSSLSLVIFNWLATFFFCTTTWCTFFLTFSGL</sequence>